<dbReference type="InterPro" id="IPR046346">
    <property type="entry name" value="Aminoacid_DH-like_N_sf"/>
</dbReference>
<feature type="binding site" evidence="6">
    <location>
        <begin position="174"/>
        <end position="179"/>
    </location>
    <ligand>
        <name>NAD(+)</name>
        <dbReference type="ChEBI" id="CHEBI:57540"/>
    </ligand>
</feature>
<dbReference type="PANTHER" id="PTHR42722:SF1">
    <property type="entry name" value="VALINE DEHYDROGENASE"/>
    <property type="match status" value="1"/>
</dbReference>
<keyword evidence="4 6" id="KW-0520">NAD</keyword>
<dbReference type="InterPro" id="IPR006096">
    <property type="entry name" value="Glu/Leu/Phe/Val/Trp_DH_C"/>
</dbReference>
<comment type="caution">
    <text evidence="9">The sequence shown here is derived from an EMBL/GenBank/DDBJ whole genome shotgun (WGS) entry which is preliminary data.</text>
</comment>
<organism evidence="9 10">
    <name type="scientific">Halopseudomonas oceani</name>
    <dbReference type="NCBI Taxonomy" id="1708783"/>
    <lineage>
        <taxon>Bacteria</taxon>
        <taxon>Pseudomonadati</taxon>
        <taxon>Pseudomonadota</taxon>
        <taxon>Gammaproteobacteria</taxon>
        <taxon>Pseudomonadales</taxon>
        <taxon>Pseudomonadaceae</taxon>
        <taxon>Halopseudomonas</taxon>
    </lineage>
</organism>
<evidence type="ECO:0000256" key="5">
    <source>
        <dbReference type="PIRSR" id="PIRSR000188-1"/>
    </source>
</evidence>
<accession>A0A2P4ETL3</accession>
<protein>
    <submittedName>
        <fullName evidence="9">Amino acid dehydrogenase</fullName>
    </submittedName>
</protein>
<name>A0A2P4ETL3_9GAMM</name>
<evidence type="ECO:0000256" key="2">
    <source>
        <dbReference type="ARBA" id="ARBA00006382"/>
    </source>
</evidence>
<evidence type="ECO:0000256" key="6">
    <source>
        <dbReference type="PIRSR" id="PIRSR000188-2"/>
    </source>
</evidence>
<dbReference type="Gene3D" id="3.40.50.10860">
    <property type="entry name" value="Leucine Dehydrogenase, chain A, domain 1"/>
    <property type="match status" value="1"/>
</dbReference>
<dbReference type="Proteomes" id="UP000243451">
    <property type="component" value="Unassembled WGS sequence"/>
</dbReference>
<evidence type="ECO:0000256" key="7">
    <source>
        <dbReference type="RuleBase" id="RU004417"/>
    </source>
</evidence>
<dbReference type="CDD" id="cd01075">
    <property type="entry name" value="NAD_bind_Leu_Phe_Val_DH"/>
    <property type="match status" value="1"/>
</dbReference>
<dbReference type="InterPro" id="IPR016211">
    <property type="entry name" value="Glu/Phe/Leu/Val/Trp_DH_bac/arc"/>
</dbReference>
<dbReference type="RefSeq" id="WP_104738932.1">
    <property type="nucleotide sequence ID" value="NZ_BMHR01000012.1"/>
</dbReference>
<dbReference type="GO" id="GO:0006520">
    <property type="term" value="P:amino acid metabolic process"/>
    <property type="evidence" value="ECO:0007669"/>
    <property type="project" value="InterPro"/>
</dbReference>
<dbReference type="GO" id="GO:0016639">
    <property type="term" value="F:oxidoreductase activity, acting on the CH-NH2 group of donors, NAD or NADP as acceptor"/>
    <property type="evidence" value="ECO:0007669"/>
    <property type="project" value="InterPro"/>
</dbReference>
<dbReference type="EMBL" id="PPSK01000012">
    <property type="protein sequence ID" value="POB02622.1"/>
    <property type="molecule type" value="Genomic_DNA"/>
</dbReference>
<dbReference type="Gene3D" id="3.40.50.720">
    <property type="entry name" value="NAD(P)-binding Rossmann-like Domain"/>
    <property type="match status" value="1"/>
</dbReference>
<gene>
    <name evidence="9" type="ORF">C1949_13190</name>
</gene>
<evidence type="ECO:0000256" key="1">
    <source>
        <dbReference type="ARBA" id="ARBA00003868"/>
    </source>
</evidence>
<dbReference type="PANTHER" id="PTHR42722">
    <property type="entry name" value="LEUCINE DEHYDROGENASE"/>
    <property type="match status" value="1"/>
</dbReference>
<dbReference type="SMART" id="SM00839">
    <property type="entry name" value="ELFV_dehydrog"/>
    <property type="match status" value="1"/>
</dbReference>
<keyword evidence="10" id="KW-1185">Reference proteome</keyword>
<evidence type="ECO:0000256" key="3">
    <source>
        <dbReference type="ARBA" id="ARBA00023002"/>
    </source>
</evidence>
<dbReference type="PRINTS" id="PR00082">
    <property type="entry name" value="GLFDHDRGNASE"/>
</dbReference>
<dbReference type="InterPro" id="IPR006095">
    <property type="entry name" value="Glu/Leu/Phe/Val/Trp_DH"/>
</dbReference>
<proteinExistence type="inferred from homology"/>
<dbReference type="InterPro" id="IPR006097">
    <property type="entry name" value="Glu/Leu/Phe/Val/Trp_DH_dimer"/>
</dbReference>
<dbReference type="SUPFAM" id="SSF53223">
    <property type="entry name" value="Aminoacid dehydrogenase-like, N-terminal domain"/>
    <property type="match status" value="1"/>
</dbReference>
<sequence>MFTAMRAERMEGLHFFSDETTGLEAIVAIHNTQLGPALGGCRYLAYNSVEDAIADAMRLARGMSYKAALAGLAQGGGKAVILRQPHVANRAALFEAFGRCIESLRGGYITAMDSGTSSADMDCIAQHTAHVTSTSHAGDPSPHTALGVLAGIRSAVRARLGQDSLSGVRVTLQGLGNVGYALAQLLQAEGAELLVADLDQGKVRLAEEELGAQPLALDAVFEAPCDVFAPCGLGGSINQRSVAQLRCAVVAGAANNQLVDAEMADQLMMRDILYAPDYVINAGGLLHVALTHQGVGAGEIAGRVKNIGSRLDSIFEQSRADGQSPAVVADRQAEQLLYSEGRF</sequence>
<comment type="similarity">
    <text evidence="2 7">Belongs to the Glu/Leu/Phe/Val dehydrogenases family.</text>
</comment>
<dbReference type="GO" id="GO:0000166">
    <property type="term" value="F:nucleotide binding"/>
    <property type="evidence" value="ECO:0007669"/>
    <property type="project" value="UniProtKB-KW"/>
</dbReference>
<evidence type="ECO:0000256" key="4">
    <source>
        <dbReference type="ARBA" id="ARBA00023027"/>
    </source>
</evidence>
<keyword evidence="6" id="KW-0547">Nucleotide-binding</keyword>
<dbReference type="Pfam" id="PF00208">
    <property type="entry name" value="ELFV_dehydrog"/>
    <property type="match status" value="1"/>
</dbReference>
<evidence type="ECO:0000313" key="9">
    <source>
        <dbReference type="EMBL" id="POB02622.1"/>
    </source>
</evidence>
<reference evidence="9 10" key="1">
    <citation type="submission" date="2018-01" db="EMBL/GenBank/DDBJ databases">
        <title>Draft genome of the type strain Pseudomonas oceani DSM 100277 isolated from the deep water in Okinawa trough, northwestern Pacific Ocean.</title>
        <authorList>
            <person name="Gomila M."/>
            <person name="Mulet M."/>
            <person name="Garcia-Valdes E."/>
            <person name="Lalucat J."/>
        </authorList>
    </citation>
    <scope>NUCLEOTIDE SEQUENCE [LARGE SCALE GENOMIC DNA]</scope>
    <source>
        <strain evidence="9 10">DSM 100277</strain>
    </source>
</reference>
<feature type="active site" description="Proton donor/acceptor" evidence="5">
    <location>
        <position position="78"/>
    </location>
</feature>
<dbReference type="PIRSF" id="PIRSF000188">
    <property type="entry name" value="Phe_leu_dh"/>
    <property type="match status" value="1"/>
</dbReference>
<comment type="function">
    <text evidence="1">Catalyzes the reversible oxidative deamination of glutamate to alpha-ketoglutarate and ammonia.</text>
</comment>
<feature type="domain" description="Glutamate/phenylalanine/leucine/valine/L-tryptophan dehydrogenase C-terminal" evidence="8">
    <location>
        <begin position="138"/>
        <end position="341"/>
    </location>
</feature>
<dbReference type="Pfam" id="PF02812">
    <property type="entry name" value="ELFV_dehydrog_N"/>
    <property type="match status" value="1"/>
</dbReference>
<keyword evidence="3 7" id="KW-0560">Oxidoreductase</keyword>
<dbReference type="AlphaFoldDB" id="A0A2P4ETL3"/>
<evidence type="ECO:0000313" key="10">
    <source>
        <dbReference type="Proteomes" id="UP000243451"/>
    </source>
</evidence>
<dbReference type="InterPro" id="IPR036291">
    <property type="entry name" value="NAD(P)-bd_dom_sf"/>
</dbReference>
<dbReference type="OrthoDB" id="9803297at2"/>
<evidence type="ECO:0000259" key="8">
    <source>
        <dbReference type="SMART" id="SM00839"/>
    </source>
</evidence>
<dbReference type="SUPFAM" id="SSF51735">
    <property type="entry name" value="NAD(P)-binding Rossmann-fold domains"/>
    <property type="match status" value="1"/>
</dbReference>